<protein>
    <submittedName>
        <fullName evidence="4">Peptidase M28</fullName>
    </submittedName>
</protein>
<reference evidence="4 5" key="1">
    <citation type="journal article" date="2019" name="Emerg. Microbes Infect.">
        <title>Comprehensive subspecies identification of 175 nontuberculous mycobacteria species based on 7547 genomic profiles.</title>
        <authorList>
            <person name="Matsumoto Y."/>
            <person name="Kinjo T."/>
            <person name="Motooka D."/>
            <person name="Nabeya D."/>
            <person name="Jung N."/>
            <person name="Uechi K."/>
            <person name="Horii T."/>
            <person name="Iida T."/>
            <person name="Fujita J."/>
            <person name="Nakamura S."/>
        </authorList>
    </citation>
    <scope>NUCLEOTIDE SEQUENCE [LARGE SCALE GENOMIC DNA]</scope>
    <source>
        <strain evidence="4 5">JCM 6375</strain>
    </source>
</reference>
<name>A0AAD1HH95_9MYCO</name>
<dbReference type="Gene3D" id="3.50.30.30">
    <property type="match status" value="1"/>
</dbReference>
<dbReference type="CDD" id="cd04816">
    <property type="entry name" value="PA_SaNapH_like"/>
    <property type="match status" value="1"/>
</dbReference>
<accession>A0AAD1HH95</accession>
<evidence type="ECO:0000259" key="3">
    <source>
        <dbReference type="Pfam" id="PF04389"/>
    </source>
</evidence>
<feature type="domain" description="PA" evidence="2">
    <location>
        <begin position="140"/>
        <end position="221"/>
    </location>
</feature>
<dbReference type="SUPFAM" id="SSF53187">
    <property type="entry name" value="Zn-dependent exopeptidases"/>
    <property type="match status" value="1"/>
</dbReference>
<dbReference type="InterPro" id="IPR045175">
    <property type="entry name" value="M28_fam"/>
</dbReference>
<dbReference type="RefSeq" id="WP_083156818.1">
    <property type="nucleotide sequence ID" value="NZ_AP022560.1"/>
</dbReference>
<feature type="chain" id="PRO_5042087924" evidence="1">
    <location>
        <begin position="28"/>
        <end position="491"/>
    </location>
</feature>
<dbReference type="InterPro" id="IPR003137">
    <property type="entry name" value="PA_domain"/>
</dbReference>
<dbReference type="GO" id="GO:0008235">
    <property type="term" value="F:metalloexopeptidase activity"/>
    <property type="evidence" value="ECO:0007669"/>
    <property type="project" value="InterPro"/>
</dbReference>
<feature type="signal peptide" evidence="1">
    <location>
        <begin position="1"/>
        <end position="27"/>
    </location>
</feature>
<dbReference type="PANTHER" id="PTHR12147:SF26">
    <property type="entry name" value="PEPTIDASE M28 DOMAIN-CONTAINING PROTEIN"/>
    <property type="match status" value="1"/>
</dbReference>
<evidence type="ECO:0000259" key="2">
    <source>
        <dbReference type="Pfam" id="PF02225"/>
    </source>
</evidence>
<dbReference type="KEGG" id="mmor:MMOR_59720"/>
<dbReference type="PANTHER" id="PTHR12147">
    <property type="entry name" value="METALLOPEPTIDASE M28 FAMILY MEMBER"/>
    <property type="match status" value="1"/>
</dbReference>
<dbReference type="AlphaFoldDB" id="A0AAD1HH95"/>
<organism evidence="4 5">
    <name type="scientific">Mycolicibacterium moriokaense</name>
    <dbReference type="NCBI Taxonomy" id="39691"/>
    <lineage>
        <taxon>Bacteria</taxon>
        <taxon>Bacillati</taxon>
        <taxon>Actinomycetota</taxon>
        <taxon>Actinomycetes</taxon>
        <taxon>Mycobacteriales</taxon>
        <taxon>Mycobacteriaceae</taxon>
        <taxon>Mycolicibacterium</taxon>
    </lineage>
</organism>
<dbReference type="InterPro" id="IPR007484">
    <property type="entry name" value="Peptidase_M28"/>
</dbReference>
<dbReference type="SUPFAM" id="SSF52025">
    <property type="entry name" value="PA domain"/>
    <property type="match status" value="1"/>
</dbReference>
<proteinExistence type="predicted"/>
<dbReference type="Pfam" id="PF04389">
    <property type="entry name" value="Peptidase_M28"/>
    <property type="match status" value="1"/>
</dbReference>
<evidence type="ECO:0000313" key="4">
    <source>
        <dbReference type="EMBL" id="BBX05036.1"/>
    </source>
</evidence>
<sequence length="491" mass="51460">MIRRLMKWGALGAVLAVLTSCSSSESAGPSTDLGSELAGKVGIDGMYTHLQELQKIADANDGTRASGTPGYDASIDYVTRVLQGKGFDVQTPEFEVLDRTEGGNPQLTIGDRNFKVDQASLLITTPREGLNAVTLRPQKTAAGCRSADYGTVSVKGAIAVVDDTGCSVVDKQNAAVDKGAVGLLVVSAPRPGAGSPPGLFTPGYYQRLTIPVGVIGTDANAALRRTNAPVKLVLDRKPVMKKTRNVLAQTKSGDTRNVVMVGAHLDSSAASLGINDDGSGVAALLETAVALGSSPQIHNAVRFALWGSEENSLQGPTKYIRGLQGGQLDEIALYLNLDMIGSPNAGYFTYDGDQSAQPNPEIPVQSVPDGSAGIERTLAAYLNSAGVRPADMPLTRYTDYYPLMSVGIPVGGLTTGGSQLKTEVQARLWGGRAGVPYDPNYRTPRDTIDNINRDALAVMGSAAAFAVGTYAQSVEGVNGVPLWDQRHRSAP</sequence>
<gene>
    <name evidence="4" type="ORF">MMOR_59720</name>
</gene>
<evidence type="ECO:0000256" key="1">
    <source>
        <dbReference type="SAM" id="SignalP"/>
    </source>
</evidence>
<evidence type="ECO:0000313" key="5">
    <source>
        <dbReference type="Proteomes" id="UP000466681"/>
    </source>
</evidence>
<dbReference type="InterPro" id="IPR046450">
    <property type="entry name" value="PA_dom_sf"/>
</dbReference>
<keyword evidence="5" id="KW-1185">Reference proteome</keyword>
<dbReference type="GO" id="GO:0006508">
    <property type="term" value="P:proteolysis"/>
    <property type="evidence" value="ECO:0007669"/>
    <property type="project" value="InterPro"/>
</dbReference>
<dbReference type="PROSITE" id="PS51257">
    <property type="entry name" value="PROKAR_LIPOPROTEIN"/>
    <property type="match status" value="1"/>
</dbReference>
<dbReference type="Gene3D" id="3.40.630.10">
    <property type="entry name" value="Zn peptidases"/>
    <property type="match status" value="1"/>
</dbReference>
<feature type="domain" description="Peptidase M28" evidence="3">
    <location>
        <begin position="245"/>
        <end position="464"/>
    </location>
</feature>
<keyword evidence="1" id="KW-0732">Signal</keyword>
<dbReference type="EMBL" id="AP022560">
    <property type="protein sequence ID" value="BBX05036.1"/>
    <property type="molecule type" value="Genomic_DNA"/>
</dbReference>
<dbReference type="Proteomes" id="UP000466681">
    <property type="component" value="Chromosome"/>
</dbReference>
<dbReference type="Pfam" id="PF02225">
    <property type="entry name" value="PA"/>
    <property type="match status" value="1"/>
</dbReference>